<protein>
    <submittedName>
        <fullName evidence="2">Pilus assembly protein PilP</fullName>
    </submittedName>
</protein>
<evidence type="ECO:0000313" key="2">
    <source>
        <dbReference type="EMBL" id="QJD91000.1"/>
    </source>
</evidence>
<name>A0ABX6M9K5_9BURK</name>
<organism evidence="2 3">
    <name type="scientific">Duganella dendranthematis</name>
    <dbReference type="NCBI Taxonomy" id="2728021"/>
    <lineage>
        <taxon>Bacteria</taxon>
        <taxon>Pseudomonadati</taxon>
        <taxon>Pseudomonadota</taxon>
        <taxon>Betaproteobacteria</taxon>
        <taxon>Burkholderiales</taxon>
        <taxon>Oxalobacteraceae</taxon>
        <taxon>Telluria group</taxon>
        <taxon>Duganella</taxon>
    </lineage>
</organism>
<gene>
    <name evidence="2" type="ORF">HH213_13445</name>
</gene>
<feature type="signal peptide" evidence="1">
    <location>
        <begin position="1"/>
        <end position="15"/>
    </location>
</feature>
<dbReference type="PROSITE" id="PS51257">
    <property type="entry name" value="PROKAR_LIPOPROTEIN"/>
    <property type="match status" value="1"/>
</dbReference>
<proteinExistence type="predicted"/>
<keyword evidence="3" id="KW-1185">Reference proteome</keyword>
<dbReference type="EMBL" id="CP051684">
    <property type="protein sequence ID" value="QJD91000.1"/>
    <property type="molecule type" value="Genomic_DNA"/>
</dbReference>
<dbReference type="Gene3D" id="2.30.30.830">
    <property type="match status" value="1"/>
</dbReference>
<dbReference type="Proteomes" id="UP000503117">
    <property type="component" value="Chromosome"/>
</dbReference>
<dbReference type="RefSeq" id="WP_110846424.1">
    <property type="nucleotide sequence ID" value="NZ_CP051684.1"/>
</dbReference>
<dbReference type="Pfam" id="PF04351">
    <property type="entry name" value="PilP"/>
    <property type="match status" value="1"/>
</dbReference>
<feature type="chain" id="PRO_5045580226" evidence="1">
    <location>
        <begin position="16"/>
        <end position="178"/>
    </location>
</feature>
<keyword evidence="1" id="KW-0732">Signal</keyword>
<sequence length="178" mass="19755">MKLLLSMLMAMVLLAGCGDSDVQEVRTWMKQIDAQTQVRVPPLAEPKVFVPFAYARKDDIDPFNPNKLLAELAKMGATGGGGIKPDMERRKELLESYPLDTIKMVGTIEKKGVVHAVLQVDRAVHQVVVGQHLGENYGRITGISDNTVTIKEIVQDATGDWVERQSRLELQESKENAK</sequence>
<accession>A0ABX6M9K5</accession>
<evidence type="ECO:0000256" key="1">
    <source>
        <dbReference type="SAM" id="SignalP"/>
    </source>
</evidence>
<evidence type="ECO:0000313" key="3">
    <source>
        <dbReference type="Proteomes" id="UP000503117"/>
    </source>
</evidence>
<dbReference type="PIRSF" id="PIRSF016481">
    <property type="entry name" value="Pilus_assembly_PilP"/>
    <property type="match status" value="1"/>
</dbReference>
<dbReference type="InterPro" id="IPR007446">
    <property type="entry name" value="PilP"/>
</dbReference>
<reference evidence="2 3" key="1">
    <citation type="submission" date="2020-04" db="EMBL/GenBank/DDBJ databases">
        <title>Genome sequencing of novel species.</title>
        <authorList>
            <person name="Heo J."/>
            <person name="Kim S.-J."/>
            <person name="Kim J.-S."/>
            <person name="Hong S.-B."/>
            <person name="Kwon S.-W."/>
        </authorList>
    </citation>
    <scope>NUCLEOTIDE SEQUENCE [LARGE SCALE GENOMIC DNA]</scope>
    <source>
        <strain evidence="2 3">AF9R3</strain>
    </source>
</reference>